<sequence length="570" mass="62346">MSDLPELKYLSTRGGDERLTFEEAVLRGLAPNGGLYIPDRIPSLPSDWQSAWRSLSFPDLSFRILSLFIPESSIPRADLKDIIDRSYATFRHEQTTPLKQVAEREWVLELWHGPTFAFKDVALQFLGNVFEYCLARRNAGRGSGEREKLTVVGATSGDTGSAAIYGLRGKQDISIFILYPWGRVSPIQEAQMATVPDENVHCVAVDGTFDDCQDIVKTLFADADFNGTHRLGAINSINWARILAQIVYYFHAYLHLPESETAGGDVHFVVPTGNFGDVLAGWYAKRLGLPMRQLVVATNENDILTRFWQTGRYEKMDSAPSKAQAPATEVAEGSSDGAQAAGGVKETLSPAMDILVSSNFERLLFYLAYDTQAVPSAGASGESAPVEPGTEGAGRADDAADRVRRAQAKVSGWMTELKSTGRVDLGEVLTKAKEDFLAERVSDDETVQQIRRFYSRDGSEFGPYVVDPHTAVGLAATERVIKAAPASTTFVTLSTAHPAKFDSAVQKALPKSQFPAFDFAGKVMPEELKQLEGLEKRVTRVKGEQGVRELIERVALESREATPVEGAGGL</sequence>
<keyword evidence="6" id="KW-0791">Threonine biosynthesis</keyword>
<evidence type="ECO:0000256" key="3">
    <source>
        <dbReference type="ARBA" id="ARBA00005517"/>
    </source>
</evidence>
<evidence type="ECO:0000313" key="13">
    <source>
        <dbReference type="EMBL" id="GHJ88784.1"/>
    </source>
</evidence>
<name>A0A8H3TXA2_9TREE</name>
<dbReference type="InterPro" id="IPR004450">
    <property type="entry name" value="Thr_synthase-like"/>
</dbReference>
<dbReference type="EC" id="4.2.3.1" evidence="4"/>
<dbReference type="InterPro" id="IPR051166">
    <property type="entry name" value="Threonine_Synthase"/>
</dbReference>
<dbReference type="Proteomes" id="UP000620104">
    <property type="component" value="Unassembled WGS sequence"/>
</dbReference>
<dbReference type="InterPro" id="IPR036052">
    <property type="entry name" value="TrpB-like_PALP_sf"/>
</dbReference>
<dbReference type="GO" id="GO:0009088">
    <property type="term" value="P:threonine biosynthetic process"/>
    <property type="evidence" value="ECO:0007669"/>
    <property type="project" value="UniProtKB-UniPathway"/>
</dbReference>
<keyword evidence="8" id="KW-0456">Lyase</keyword>
<accession>A0A8H3TXA2</accession>
<dbReference type="Pfam" id="PF24857">
    <property type="entry name" value="THR4_C"/>
    <property type="match status" value="1"/>
</dbReference>
<dbReference type="Pfam" id="PF00291">
    <property type="entry name" value="PALP"/>
    <property type="match status" value="1"/>
</dbReference>
<gene>
    <name evidence="13" type="ORF">NliqN6_5186</name>
</gene>
<dbReference type="InterPro" id="IPR029144">
    <property type="entry name" value="Thr_synth_N"/>
</dbReference>
<proteinExistence type="inferred from homology"/>
<dbReference type="PROSITE" id="PS00165">
    <property type="entry name" value="DEHYDRATASE_SER_THR"/>
    <property type="match status" value="1"/>
</dbReference>
<evidence type="ECO:0000259" key="11">
    <source>
        <dbReference type="Pfam" id="PF00291"/>
    </source>
</evidence>
<evidence type="ECO:0000256" key="10">
    <source>
        <dbReference type="SAM" id="MobiDB-lite"/>
    </source>
</evidence>
<evidence type="ECO:0000256" key="9">
    <source>
        <dbReference type="PIRSR" id="PIRSR604450-51"/>
    </source>
</evidence>
<evidence type="ECO:0000256" key="7">
    <source>
        <dbReference type="ARBA" id="ARBA00022898"/>
    </source>
</evidence>
<dbReference type="InterPro" id="IPR037158">
    <property type="entry name" value="Thr_synth_N_sf"/>
</dbReference>
<dbReference type="AlphaFoldDB" id="A0A8H3TXA2"/>
<evidence type="ECO:0000259" key="12">
    <source>
        <dbReference type="Pfam" id="PF14821"/>
    </source>
</evidence>
<evidence type="ECO:0000256" key="2">
    <source>
        <dbReference type="ARBA" id="ARBA00004979"/>
    </source>
</evidence>
<dbReference type="Gene3D" id="3.90.1380.10">
    <property type="entry name" value="Threonine synthase, N-terminal domain"/>
    <property type="match status" value="1"/>
</dbReference>
<evidence type="ECO:0000313" key="14">
    <source>
        <dbReference type="Proteomes" id="UP000620104"/>
    </source>
</evidence>
<dbReference type="SUPFAM" id="SSF53686">
    <property type="entry name" value="Tryptophan synthase beta subunit-like PLP-dependent enzymes"/>
    <property type="match status" value="1"/>
</dbReference>
<evidence type="ECO:0000256" key="5">
    <source>
        <dbReference type="ARBA" id="ARBA00022605"/>
    </source>
</evidence>
<dbReference type="GO" id="GO:0004795">
    <property type="term" value="F:threonine synthase activity"/>
    <property type="evidence" value="ECO:0007669"/>
    <property type="project" value="UniProtKB-EC"/>
</dbReference>
<dbReference type="FunFam" id="3.40.50.1100:FF:000024">
    <property type="entry name" value="Probable threonine synthase"/>
    <property type="match status" value="1"/>
</dbReference>
<feature type="region of interest" description="Disordered" evidence="10">
    <location>
        <begin position="376"/>
        <end position="401"/>
    </location>
</feature>
<dbReference type="FunFam" id="3.90.1380.10:FF:000003">
    <property type="entry name" value="THR4p Threonine synthase"/>
    <property type="match status" value="1"/>
</dbReference>
<dbReference type="InterPro" id="IPR001926">
    <property type="entry name" value="TrpB-like_PALP"/>
</dbReference>
<dbReference type="InterPro" id="IPR000634">
    <property type="entry name" value="Ser/Thr_deHydtase_PyrdxlP-BS"/>
</dbReference>
<evidence type="ECO:0000256" key="6">
    <source>
        <dbReference type="ARBA" id="ARBA00022697"/>
    </source>
</evidence>
<reference evidence="13" key="1">
    <citation type="submission" date="2020-07" db="EMBL/GenBank/DDBJ databases">
        <title>Draft Genome Sequence of a Deep-Sea Yeast, Naganishia (Cryptococcus) liquefaciens strain N6.</title>
        <authorList>
            <person name="Han Y.W."/>
            <person name="Kajitani R."/>
            <person name="Morimoto H."/>
            <person name="Parhat M."/>
            <person name="Tsubouchi H."/>
            <person name="Bakenova O."/>
            <person name="Ogata M."/>
            <person name="Argunhan B."/>
            <person name="Aoki R."/>
            <person name="Kajiwara S."/>
            <person name="Itoh T."/>
            <person name="Iwasaki H."/>
        </authorList>
    </citation>
    <scope>NUCLEOTIDE SEQUENCE</scope>
    <source>
        <strain evidence="13">N6</strain>
    </source>
</reference>
<comment type="similarity">
    <text evidence="3">Belongs to the threonine synthase family.</text>
</comment>
<dbReference type="Gene3D" id="3.40.50.1100">
    <property type="match status" value="2"/>
</dbReference>
<evidence type="ECO:0000256" key="4">
    <source>
        <dbReference type="ARBA" id="ARBA00013028"/>
    </source>
</evidence>
<protein>
    <recommendedName>
        <fullName evidence="4">threonine synthase</fullName>
        <ecNumber evidence="4">4.2.3.1</ecNumber>
    </recommendedName>
</protein>
<evidence type="ECO:0000256" key="1">
    <source>
        <dbReference type="ARBA" id="ARBA00001933"/>
    </source>
</evidence>
<dbReference type="GO" id="GO:0030170">
    <property type="term" value="F:pyridoxal phosphate binding"/>
    <property type="evidence" value="ECO:0007669"/>
    <property type="project" value="InterPro"/>
</dbReference>
<dbReference type="PANTHER" id="PTHR42690:SF1">
    <property type="entry name" value="THREONINE SYNTHASE-LIKE 2"/>
    <property type="match status" value="1"/>
</dbReference>
<feature type="domain" description="Threonine synthase N-terminal" evidence="12">
    <location>
        <begin position="8"/>
        <end position="87"/>
    </location>
</feature>
<comment type="cofactor">
    <cofactor evidence="1 9">
        <name>pyridoxal 5'-phosphate</name>
        <dbReference type="ChEBI" id="CHEBI:597326"/>
    </cofactor>
</comment>
<feature type="modified residue" description="N6-(pyridoxal phosphate)lysine" evidence="9">
    <location>
        <position position="119"/>
    </location>
</feature>
<feature type="domain" description="Tryptophan synthase beta chain-like PALP" evidence="11">
    <location>
        <begin position="93"/>
        <end position="329"/>
    </location>
</feature>
<keyword evidence="14" id="KW-1185">Reference proteome</keyword>
<dbReference type="OrthoDB" id="5203861at2759"/>
<evidence type="ECO:0000256" key="8">
    <source>
        <dbReference type="ARBA" id="ARBA00023239"/>
    </source>
</evidence>
<comment type="caution">
    <text evidence="13">The sequence shown here is derived from an EMBL/GenBank/DDBJ whole genome shotgun (WGS) entry which is preliminary data.</text>
</comment>
<dbReference type="EMBL" id="BLZA01000032">
    <property type="protein sequence ID" value="GHJ88784.1"/>
    <property type="molecule type" value="Genomic_DNA"/>
</dbReference>
<dbReference type="NCBIfam" id="TIGR00260">
    <property type="entry name" value="thrC"/>
    <property type="match status" value="1"/>
</dbReference>
<dbReference type="UniPathway" id="UPA00050">
    <property type="reaction ID" value="UER00065"/>
</dbReference>
<comment type="pathway">
    <text evidence="2">Amino-acid biosynthesis; L-threonine biosynthesis; L-threonine from L-aspartate: step 5/5.</text>
</comment>
<dbReference type="Pfam" id="PF14821">
    <property type="entry name" value="Thr_synth_N"/>
    <property type="match status" value="1"/>
</dbReference>
<dbReference type="PANTHER" id="PTHR42690">
    <property type="entry name" value="THREONINE SYNTHASE FAMILY MEMBER"/>
    <property type="match status" value="1"/>
</dbReference>
<organism evidence="13 14">
    <name type="scientific">Naganishia liquefaciens</name>
    <dbReference type="NCBI Taxonomy" id="104408"/>
    <lineage>
        <taxon>Eukaryota</taxon>
        <taxon>Fungi</taxon>
        <taxon>Dikarya</taxon>
        <taxon>Basidiomycota</taxon>
        <taxon>Agaricomycotina</taxon>
        <taxon>Tremellomycetes</taxon>
        <taxon>Filobasidiales</taxon>
        <taxon>Filobasidiaceae</taxon>
        <taxon>Naganishia</taxon>
    </lineage>
</organism>
<keyword evidence="7 9" id="KW-0663">Pyridoxal phosphate</keyword>
<dbReference type="CDD" id="cd01560">
    <property type="entry name" value="Thr-synth_2"/>
    <property type="match status" value="1"/>
</dbReference>
<keyword evidence="5" id="KW-0028">Amino-acid biosynthesis</keyword>
<feature type="region of interest" description="Disordered" evidence="10">
    <location>
        <begin position="318"/>
        <end position="341"/>
    </location>
</feature>